<feature type="chain" id="PRO_5042562379" evidence="1">
    <location>
        <begin position="21"/>
        <end position="139"/>
    </location>
</feature>
<reference evidence="2" key="1">
    <citation type="submission" date="2023-10" db="EMBL/GenBank/DDBJ databases">
        <authorList>
            <person name="Hackl T."/>
        </authorList>
    </citation>
    <scope>NUCLEOTIDE SEQUENCE</scope>
</reference>
<dbReference type="AlphaFoldDB" id="A0AAI8VTW2"/>
<proteinExistence type="predicted"/>
<organism evidence="2 3">
    <name type="scientific">Anthostomella pinea</name>
    <dbReference type="NCBI Taxonomy" id="933095"/>
    <lineage>
        <taxon>Eukaryota</taxon>
        <taxon>Fungi</taxon>
        <taxon>Dikarya</taxon>
        <taxon>Ascomycota</taxon>
        <taxon>Pezizomycotina</taxon>
        <taxon>Sordariomycetes</taxon>
        <taxon>Xylariomycetidae</taxon>
        <taxon>Xylariales</taxon>
        <taxon>Xylariaceae</taxon>
        <taxon>Anthostomella</taxon>
    </lineage>
</organism>
<keyword evidence="1" id="KW-0732">Signal</keyword>
<accession>A0AAI8VTW2</accession>
<evidence type="ECO:0000256" key="1">
    <source>
        <dbReference type="SAM" id="SignalP"/>
    </source>
</evidence>
<evidence type="ECO:0000313" key="2">
    <source>
        <dbReference type="EMBL" id="CAJ2514051.1"/>
    </source>
</evidence>
<comment type="caution">
    <text evidence="2">The sequence shown here is derived from an EMBL/GenBank/DDBJ whole genome shotgun (WGS) entry which is preliminary data.</text>
</comment>
<sequence length="139" mass="15986">MWATILKAAVLGSLFANVLGMKIYFDDDDHFFELEKDDTAYDISAAAKDKSTFRIEDMDGRTLVQFLNKKDANSWIQWKKKYDGTDEAFETNSDEEGEDLEEATDIQKEAITPKANGRARVHTWNEQYNFVVMAEVELD</sequence>
<name>A0AAI8VTW2_9PEZI</name>
<keyword evidence="3" id="KW-1185">Reference proteome</keyword>
<feature type="signal peptide" evidence="1">
    <location>
        <begin position="1"/>
        <end position="20"/>
    </location>
</feature>
<dbReference type="Proteomes" id="UP001295740">
    <property type="component" value="Unassembled WGS sequence"/>
</dbReference>
<dbReference type="EMBL" id="CAUWAG010000020">
    <property type="protein sequence ID" value="CAJ2514051.1"/>
    <property type="molecule type" value="Genomic_DNA"/>
</dbReference>
<evidence type="ECO:0000313" key="3">
    <source>
        <dbReference type="Proteomes" id="UP001295740"/>
    </source>
</evidence>
<gene>
    <name evidence="2" type="ORF">KHLLAP_LOCUS14519</name>
</gene>
<protein>
    <submittedName>
        <fullName evidence="2">Uu.00g021700.m01.CDS01</fullName>
    </submittedName>
</protein>